<organism evidence="18 19">
    <name type="scientific">Coffea canephora</name>
    <name type="common">Robusta coffee</name>
    <dbReference type="NCBI Taxonomy" id="49390"/>
    <lineage>
        <taxon>Eukaryota</taxon>
        <taxon>Viridiplantae</taxon>
        <taxon>Streptophyta</taxon>
        <taxon>Embryophyta</taxon>
        <taxon>Tracheophyta</taxon>
        <taxon>Spermatophyta</taxon>
        <taxon>Magnoliopsida</taxon>
        <taxon>eudicotyledons</taxon>
        <taxon>Gunneridae</taxon>
        <taxon>Pentapetalae</taxon>
        <taxon>asterids</taxon>
        <taxon>lamiids</taxon>
        <taxon>Gentianales</taxon>
        <taxon>Rubiaceae</taxon>
        <taxon>Ixoroideae</taxon>
        <taxon>Gardenieae complex</taxon>
        <taxon>Bertiereae - Coffeeae clade</taxon>
        <taxon>Coffeeae</taxon>
        <taxon>Coffea</taxon>
    </lineage>
</organism>
<evidence type="ECO:0000256" key="11">
    <source>
        <dbReference type="ARBA" id="ARBA00022989"/>
    </source>
</evidence>
<dbReference type="AlphaFoldDB" id="A0A068V5V3"/>
<evidence type="ECO:0000313" key="19">
    <source>
        <dbReference type="Proteomes" id="UP000295252"/>
    </source>
</evidence>
<dbReference type="PANTHER" id="PTHR46913">
    <property type="entry name" value="RING-H2 FINGER PROTEIN ATL16"/>
    <property type="match status" value="1"/>
</dbReference>
<evidence type="ECO:0000256" key="1">
    <source>
        <dbReference type="ARBA" id="ARBA00000900"/>
    </source>
</evidence>
<dbReference type="PROSITE" id="PS50089">
    <property type="entry name" value="ZF_RING_2"/>
    <property type="match status" value="1"/>
</dbReference>
<evidence type="ECO:0000256" key="16">
    <source>
        <dbReference type="SAM" id="Phobius"/>
    </source>
</evidence>
<dbReference type="CDD" id="cd16461">
    <property type="entry name" value="RING-H2_EL5-like"/>
    <property type="match status" value="1"/>
</dbReference>
<evidence type="ECO:0000256" key="4">
    <source>
        <dbReference type="ARBA" id="ARBA00012483"/>
    </source>
</evidence>
<dbReference type="FunFam" id="3.30.40.10:FF:000187">
    <property type="entry name" value="E3 ubiquitin-protein ligase ATL6"/>
    <property type="match status" value="1"/>
</dbReference>
<evidence type="ECO:0000256" key="2">
    <source>
        <dbReference type="ARBA" id="ARBA00004167"/>
    </source>
</evidence>
<dbReference type="GO" id="GO:0016020">
    <property type="term" value="C:membrane"/>
    <property type="evidence" value="ECO:0007669"/>
    <property type="project" value="UniProtKB-SubCell"/>
</dbReference>
<dbReference type="OMA" id="WPNPSHY"/>
<evidence type="ECO:0000259" key="17">
    <source>
        <dbReference type="PROSITE" id="PS50089"/>
    </source>
</evidence>
<keyword evidence="12 16" id="KW-0472">Membrane</keyword>
<dbReference type="PhylomeDB" id="A0A068V5V3"/>
<comment type="catalytic activity">
    <reaction evidence="1">
        <text>S-ubiquitinyl-[E2 ubiquitin-conjugating enzyme]-L-cysteine + [acceptor protein]-L-lysine = [E2 ubiquitin-conjugating enzyme]-L-cysteine + N(6)-ubiquitinyl-[acceptor protein]-L-lysine.</text>
        <dbReference type="EC" id="2.3.2.27"/>
    </reaction>
</comment>
<dbReference type="FunCoup" id="A0A068V5V3">
    <property type="interactions" value="6"/>
</dbReference>
<feature type="domain" description="RING-type" evidence="17">
    <location>
        <begin position="117"/>
        <end position="159"/>
    </location>
</feature>
<evidence type="ECO:0000256" key="12">
    <source>
        <dbReference type="ARBA" id="ARBA00023136"/>
    </source>
</evidence>
<accession>A0A068V5V3</accession>
<keyword evidence="8 14" id="KW-0863">Zinc-finger</keyword>
<keyword evidence="5" id="KW-0808">Transferase</keyword>
<keyword evidence="19" id="KW-1185">Reference proteome</keyword>
<evidence type="ECO:0000256" key="5">
    <source>
        <dbReference type="ARBA" id="ARBA00022679"/>
    </source>
</evidence>
<comment type="subcellular location">
    <subcellularLocation>
        <location evidence="2">Membrane</location>
        <topology evidence="2">Single-pass membrane protein</topology>
    </subcellularLocation>
</comment>
<evidence type="ECO:0000256" key="8">
    <source>
        <dbReference type="ARBA" id="ARBA00022771"/>
    </source>
</evidence>
<dbReference type="OrthoDB" id="8062037at2759"/>
<dbReference type="GO" id="GO:0016567">
    <property type="term" value="P:protein ubiquitination"/>
    <property type="evidence" value="ECO:0007669"/>
    <property type="project" value="InterPro"/>
</dbReference>
<evidence type="ECO:0000256" key="9">
    <source>
        <dbReference type="ARBA" id="ARBA00022786"/>
    </source>
</evidence>
<reference evidence="19" key="1">
    <citation type="journal article" date="2014" name="Science">
        <title>The coffee genome provides insight into the convergent evolution of caffeine biosynthesis.</title>
        <authorList>
            <person name="Denoeud F."/>
            <person name="Carretero-Paulet L."/>
            <person name="Dereeper A."/>
            <person name="Droc G."/>
            <person name="Guyot R."/>
            <person name="Pietrella M."/>
            <person name="Zheng C."/>
            <person name="Alberti A."/>
            <person name="Anthony F."/>
            <person name="Aprea G."/>
            <person name="Aury J.M."/>
            <person name="Bento P."/>
            <person name="Bernard M."/>
            <person name="Bocs S."/>
            <person name="Campa C."/>
            <person name="Cenci A."/>
            <person name="Combes M.C."/>
            <person name="Crouzillat D."/>
            <person name="Da Silva C."/>
            <person name="Daddiego L."/>
            <person name="De Bellis F."/>
            <person name="Dussert S."/>
            <person name="Garsmeur O."/>
            <person name="Gayraud T."/>
            <person name="Guignon V."/>
            <person name="Jahn K."/>
            <person name="Jamilloux V."/>
            <person name="Joet T."/>
            <person name="Labadie K."/>
            <person name="Lan T."/>
            <person name="Leclercq J."/>
            <person name="Lepelley M."/>
            <person name="Leroy T."/>
            <person name="Li L.T."/>
            <person name="Librado P."/>
            <person name="Lopez L."/>
            <person name="Munoz A."/>
            <person name="Noel B."/>
            <person name="Pallavicini A."/>
            <person name="Perrotta G."/>
            <person name="Poncet V."/>
            <person name="Pot D."/>
            <person name="Priyono X."/>
            <person name="Rigoreau M."/>
            <person name="Rouard M."/>
            <person name="Rozas J."/>
            <person name="Tranchant-Dubreuil C."/>
            <person name="VanBuren R."/>
            <person name="Zhang Q."/>
            <person name="Andrade A.C."/>
            <person name="Argout X."/>
            <person name="Bertrand B."/>
            <person name="de Kochko A."/>
            <person name="Graziosi G."/>
            <person name="Henry R.J."/>
            <person name="Jayarama X."/>
            <person name="Ming R."/>
            <person name="Nagai C."/>
            <person name="Rounsley S."/>
            <person name="Sankoff D."/>
            <person name="Giuliano G."/>
            <person name="Albert V.A."/>
            <person name="Wincker P."/>
            <person name="Lashermes P."/>
        </authorList>
    </citation>
    <scope>NUCLEOTIDE SEQUENCE [LARGE SCALE GENOMIC DNA]</scope>
    <source>
        <strain evidence="19">cv. DH200-94</strain>
    </source>
</reference>
<feature type="region of interest" description="Disordered" evidence="15">
    <location>
        <begin position="200"/>
        <end position="257"/>
    </location>
</feature>
<evidence type="ECO:0000256" key="15">
    <source>
        <dbReference type="SAM" id="MobiDB-lite"/>
    </source>
</evidence>
<keyword evidence="9" id="KW-0833">Ubl conjugation pathway</keyword>
<keyword evidence="7" id="KW-0479">Metal-binding</keyword>
<proteinExistence type="inferred from homology"/>
<evidence type="ECO:0000256" key="6">
    <source>
        <dbReference type="ARBA" id="ARBA00022692"/>
    </source>
</evidence>
<dbReference type="SUPFAM" id="SSF57850">
    <property type="entry name" value="RING/U-box"/>
    <property type="match status" value="1"/>
</dbReference>
<dbReference type="InterPro" id="IPR001841">
    <property type="entry name" value="Znf_RING"/>
</dbReference>
<evidence type="ECO:0000256" key="7">
    <source>
        <dbReference type="ARBA" id="ARBA00022723"/>
    </source>
</evidence>
<dbReference type="Pfam" id="PF13639">
    <property type="entry name" value="zf-RING_2"/>
    <property type="match status" value="1"/>
</dbReference>
<evidence type="ECO:0000313" key="18">
    <source>
        <dbReference type="EMBL" id="CDP15904.1"/>
    </source>
</evidence>
<dbReference type="InterPro" id="IPR044600">
    <property type="entry name" value="ATL1/ATL16-like"/>
</dbReference>
<gene>
    <name evidence="18" type="ORF">GSCOC_T00016813001</name>
</gene>
<dbReference type="InParanoid" id="A0A068V5V3"/>
<keyword evidence="6 16" id="KW-0812">Transmembrane</keyword>
<evidence type="ECO:0000256" key="13">
    <source>
        <dbReference type="ARBA" id="ARBA00024209"/>
    </source>
</evidence>
<feature type="compositionally biased region" description="Polar residues" evidence="15">
    <location>
        <begin position="200"/>
        <end position="213"/>
    </location>
</feature>
<evidence type="ECO:0000256" key="14">
    <source>
        <dbReference type="PROSITE-ProRule" id="PRU00175"/>
    </source>
</evidence>
<evidence type="ECO:0000256" key="10">
    <source>
        <dbReference type="ARBA" id="ARBA00022833"/>
    </source>
</evidence>
<sequence length="257" mass="28539">MSSHDPGNFFPNNDPTLFPRKNKYDLNSKIMLAAIISLSLVVFLVAILHIYARIILRRQARRRAAFRQLGIIASAQTHSVVQPKRGLDPSVIAKLPVFVFKYTASNEDMAEGSSIECSVCLSSLEEGEMARTLPNCKHVFHAECIDKWFSSHSNCPICRTEAEPRVQVLVPEPEPREGMIIGASVAIPPTPPVSDYANFTSMEGTSSGGQSSAKLVKESSPSSRFSSLRRILSMDRSPRRIQPSTQETDYSEDLERQ</sequence>
<feature type="compositionally biased region" description="Low complexity" evidence="15">
    <location>
        <begin position="219"/>
        <end position="231"/>
    </location>
</feature>
<dbReference type="EC" id="2.3.2.27" evidence="4"/>
<dbReference type="GO" id="GO:0008270">
    <property type="term" value="F:zinc ion binding"/>
    <property type="evidence" value="ECO:0007669"/>
    <property type="project" value="UniProtKB-KW"/>
</dbReference>
<protein>
    <recommendedName>
        <fullName evidence="4">RING-type E3 ubiquitin transferase</fullName>
        <ecNumber evidence="4">2.3.2.27</ecNumber>
    </recommendedName>
</protein>
<dbReference type="Gramene" id="CDP15904">
    <property type="protein sequence ID" value="CDP15904"/>
    <property type="gene ID" value="GSCOC_T00016813001"/>
</dbReference>
<comment type="similarity">
    <text evidence="13">Belongs to the RING-type zinc finger family. ATL subfamily.</text>
</comment>
<keyword evidence="11 16" id="KW-1133">Transmembrane helix</keyword>
<name>A0A068V5V3_COFCA</name>
<dbReference type="InterPro" id="IPR013083">
    <property type="entry name" value="Znf_RING/FYVE/PHD"/>
</dbReference>
<dbReference type="GO" id="GO:0061630">
    <property type="term" value="F:ubiquitin protein ligase activity"/>
    <property type="evidence" value="ECO:0007669"/>
    <property type="project" value="UniProtKB-EC"/>
</dbReference>
<dbReference type="Gene3D" id="3.30.40.10">
    <property type="entry name" value="Zinc/RING finger domain, C3HC4 (zinc finger)"/>
    <property type="match status" value="1"/>
</dbReference>
<dbReference type="PANTHER" id="PTHR46913:SF1">
    <property type="entry name" value="RING-H2 FINGER PROTEIN ATL16"/>
    <property type="match status" value="1"/>
</dbReference>
<evidence type="ECO:0000256" key="3">
    <source>
        <dbReference type="ARBA" id="ARBA00004906"/>
    </source>
</evidence>
<feature type="transmembrane region" description="Helical" evidence="16">
    <location>
        <begin position="30"/>
        <end position="52"/>
    </location>
</feature>
<dbReference type="Proteomes" id="UP000295252">
    <property type="component" value="Chromosome VII"/>
</dbReference>
<dbReference type="SMART" id="SM00184">
    <property type="entry name" value="RING"/>
    <property type="match status" value="1"/>
</dbReference>
<dbReference type="EMBL" id="HG739196">
    <property type="protein sequence ID" value="CDP15904.1"/>
    <property type="molecule type" value="Genomic_DNA"/>
</dbReference>
<comment type="pathway">
    <text evidence="3">Protein modification; protein ubiquitination.</text>
</comment>
<keyword evidence="10" id="KW-0862">Zinc</keyword>